<keyword evidence="2" id="KW-1185">Reference proteome</keyword>
<dbReference type="RefSeq" id="WP_348713598.1">
    <property type="nucleotide sequence ID" value="NZ_CAXIXY010000007.1"/>
</dbReference>
<protein>
    <submittedName>
        <fullName evidence="1">Uncharacterized protein</fullName>
    </submittedName>
</protein>
<dbReference type="EMBL" id="CAXIXY010000007">
    <property type="protein sequence ID" value="CAL2093348.1"/>
    <property type="molecule type" value="Genomic_DNA"/>
</dbReference>
<evidence type="ECO:0000313" key="2">
    <source>
        <dbReference type="Proteomes" id="UP001497416"/>
    </source>
</evidence>
<gene>
    <name evidence="1" type="ORF">T190607A01A_50186</name>
</gene>
<accession>A0ABM9P5G9</accession>
<organism evidence="1 2">
    <name type="scientific">Tenacibaculum platacis</name>
    <dbReference type="NCBI Taxonomy" id="3137852"/>
    <lineage>
        <taxon>Bacteria</taxon>
        <taxon>Pseudomonadati</taxon>
        <taxon>Bacteroidota</taxon>
        <taxon>Flavobacteriia</taxon>
        <taxon>Flavobacteriales</taxon>
        <taxon>Flavobacteriaceae</taxon>
        <taxon>Tenacibaculum</taxon>
    </lineage>
</organism>
<proteinExistence type="predicted"/>
<dbReference type="Proteomes" id="UP001497416">
    <property type="component" value="Unassembled WGS sequence"/>
</dbReference>
<reference evidence="1 2" key="1">
    <citation type="submission" date="2024-05" db="EMBL/GenBank/DDBJ databases">
        <authorList>
            <person name="Duchaud E."/>
        </authorList>
    </citation>
    <scope>NUCLEOTIDE SEQUENCE [LARGE SCALE GENOMIC DNA]</scope>
    <source>
        <strain evidence="1">Ena-SAMPLE-TAB-13-05-2024-13:56:06:370-140302</strain>
    </source>
</reference>
<evidence type="ECO:0000313" key="1">
    <source>
        <dbReference type="EMBL" id="CAL2093348.1"/>
    </source>
</evidence>
<name>A0ABM9P5G9_9FLAO</name>
<comment type="caution">
    <text evidence="1">The sequence shown here is derived from an EMBL/GenBank/DDBJ whole genome shotgun (WGS) entry which is preliminary data.</text>
</comment>
<sequence>MGRGSFLIKGGKGKIGFGERQITPGDVVTLNEDNSEELFLVNRKLDGLALIANNSYRTLIYDRVPVLVVSNPDFSNPSYFNPNPYLILKNDKNEFFFGVDSSKPNSRFNPVGSMIKIDVNSTGRLTNIIPTFFCPGDSGAVYKDSKVTFYKIYPTSPNTTSFNFSNGLTYSFTVTREDTPVNNGAFNLALIDVPTRAAVTADEVKAEVKNGVLYLTVKNAITSDTDAISFVICQVPASYVPSRAINVSLFNQLGESFFGTLDINGALTVIVNGKTQNGLYLHASVPVLDTRDQAIPVTTKF</sequence>